<dbReference type="InterPro" id="IPR013815">
    <property type="entry name" value="ATP_grasp_subdomain_1"/>
</dbReference>
<dbReference type="InterPro" id="IPR008279">
    <property type="entry name" value="PEP-util_enz_mobile_dom"/>
</dbReference>
<dbReference type="SUPFAM" id="SSF52009">
    <property type="entry name" value="Phosphohistidine domain"/>
    <property type="match status" value="1"/>
</dbReference>
<organism evidence="4 5">
    <name type="scientific">Priapulus caudatus</name>
    <name type="common">Priapulid worm</name>
    <dbReference type="NCBI Taxonomy" id="37621"/>
    <lineage>
        <taxon>Eukaryota</taxon>
        <taxon>Metazoa</taxon>
        <taxon>Ecdysozoa</taxon>
        <taxon>Scalidophora</taxon>
        <taxon>Priapulida</taxon>
        <taxon>Priapulimorpha</taxon>
        <taxon>Priapulimorphida</taxon>
        <taxon>Priapulidae</taxon>
        <taxon>Priapulus</taxon>
    </lineage>
</organism>
<dbReference type="Pfam" id="PF01326">
    <property type="entry name" value="PPDK_N"/>
    <property type="match status" value="1"/>
</dbReference>
<evidence type="ECO:0000259" key="2">
    <source>
        <dbReference type="Pfam" id="PF00391"/>
    </source>
</evidence>
<evidence type="ECO:0000313" key="4">
    <source>
        <dbReference type="Proteomes" id="UP000695022"/>
    </source>
</evidence>
<dbReference type="Gene3D" id="3.50.30.10">
    <property type="entry name" value="Phosphohistidine domain"/>
    <property type="match status" value="1"/>
</dbReference>
<evidence type="ECO:0000256" key="1">
    <source>
        <dbReference type="ARBA" id="ARBA00007837"/>
    </source>
</evidence>
<dbReference type="PANTHER" id="PTHR43615">
    <property type="entry name" value="PHOSPHOENOLPYRUVATE SYNTHASE-RELATED"/>
    <property type="match status" value="1"/>
</dbReference>
<dbReference type="PANTHER" id="PTHR43615:SF1">
    <property type="entry name" value="PPDK_N DOMAIN-CONTAINING PROTEIN"/>
    <property type="match status" value="1"/>
</dbReference>
<sequence length="1231" mass="138068">MYIGGLDRHGNWLVARITRLPGRTAEVWLMLKLADGQYYHFPSFPDTRVYNCDGESFTAGGLQIELLKPLMKWRVTFNGLLREGERSEWNADDEGKLVHVKFAFTWTALTGEFSYENYYDPWTVSDAVAREPWSRKLKDNLMNLSKKNKRYEVCGQLYGKLTVEGEAERTLLLRGVREHSFGIRDWKTYNRYISNWGHLKDGTLYSISAKSMYGVLSHIVSGYIVLPSGQRCVLKSTDLHLSRLGEFTQPPDKFDFNVLAGHFECTITTEKKLEQILYVGERWSAKIHEQLTDVTINGVNGWGVTEYMYRYRESCPVPIQKSASLPVEPEIKNPDALVLPFSNITCTASQIVGGKGAQLALLTQLPSKFQVPNGFCITVAAYRHHLNSNKQLKDLIQELQDVSSERKPGDLHEISKLLVENFTKTKLSQHLVTTILEQLTQMFGDMWEKKAYAVRSSAIGEDGKESSYAGQMKTFLGVKESNKIFEAILKCWASSFAYQVVEYRRNHGQVIAADVGVCIQEMLNADVAGVLFTRDPVSGNPGVMTINASYGIGEAVVSGATEPDTIYLQRSFSNKLSIKETVVGSKAMKMIVDSELGGLMQVEMENNGECCLPGKVALDLGCIGIQVEQLFSSEPQDIEFALEDGQIYLLQSRPITSLNIESDFELTHEYDGPLIIDEEMFTIANVGEVIPGCSSPLSNDIMMSGFATSLQHWRTTVAAFAHRSNVEMMITSFCRHVFINMLGGMYYINEYTMGKDTRQAKDEMDLGLFMRSLGDEVLDEIHKRYRTTRTSWYQKIRGQLFCIYDALVVQRHVASMEALAENIKTDMSITDPLTFYNEVTKDLAASVNAWHHHMHVTYTSLFTSGLLQAILSGQGSSKDVMSDLAMLLSNCTDVVSADVPAAVKKIALAVIDSGKAEFFRELTPEQAVDWLRSSESGDLNQLFNQFIETHGHRGMREIDLSAIPWRIDPVQVVKSIQFMTKSPDQLKDTKSYMNNDEIIHRIKTPVGFIRKKILQFLVPIAKKSVRMREMAKSNSIKCSDYLRQVLTRLGELLVQEGYLPDKELIYYFTFGEIERLIISRSAKLVIRATRRRKLTPALTKLQFPEILSGYPMPIEDDCSIDVSNTQQVTGMPVSHGTVRAKCRVAMTLGEAETIQPGEVLITRSTDIGWSHVFPMISGLCTEMGGIISHGAVVAREYGLPCIVSARNATSIFKTGDEVILNGAVGTMAKVV</sequence>
<dbReference type="Gene3D" id="3.30.1490.20">
    <property type="entry name" value="ATP-grasp fold, A domain"/>
    <property type="match status" value="1"/>
</dbReference>
<evidence type="ECO:0000259" key="3">
    <source>
        <dbReference type="Pfam" id="PF01326"/>
    </source>
</evidence>
<evidence type="ECO:0000313" key="5">
    <source>
        <dbReference type="RefSeq" id="XP_014666024.1"/>
    </source>
</evidence>
<proteinExistence type="inferred from homology"/>
<dbReference type="Proteomes" id="UP000695022">
    <property type="component" value="Unplaced"/>
</dbReference>
<dbReference type="SUPFAM" id="SSF56059">
    <property type="entry name" value="Glutathione synthetase ATP-binding domain-like"/>
    <property type="match status" value="1"/>
</dbReference>
<dbReference type="InterPro" id="IPR002192">
    <property type="entry name" value="PPDK_AMP/ATP-bd"/>
</dbReference>
<dbReference type="InterPro" id="IPR051549">
    <property type="entry name" value="PEP_Utilizing_Enz"/>
</dbReference>
<accession>A0ABM1E1F3</accession>
<dbReference type="Pfam" id="PF00391">
    <property type="entry name" value="PEP-utilizers"/>
    <property type="match status" value="1"/>
</dbReference>
<keyword evidence="4" id="KW-1185">Reference proteome</keyword>
<protein>
    <submittedName>
        <fullName evidence="5">Phosphoenolpyruvate synthase</fullName>
    </submittedName>
</protein>
<feature type="domain" description="Pyruvate phosphate dikinase AMP/ATP-binding" evidence="3">
    <location>
        <begin position="350"/>
        <end position="662"/>
    </location>
</feature>
<reference evidence="5" key="1">
    <citation type="submission" date="2025-08" db="UniProtKB">
        <authorList>
            <consortium name="RefSeq"/>
        </authorList>
    </citation>
    <scope>IDENTIFICATION</scope>
</reference>
<dbReference type="Gene3D" id="3.30.470.20">
    <property type="entry name" value="ATP-grasp fold, B domain"/>
    <property type="match status" value="1"/>
</dbReference>
<gene>
    <name evidence="5" type="primary">LOC106807999</name>
</gene>
<dbReference type="RefSeq" id="XP_014666024.1">
    <property type="nucleotide sequence ID" value="XM_014810538.1"/>
</dbReference>
<dbReference type="GeneID" id="106807999"/>
<comment type="similarity">
    <text evidence="1">Belongs to the PEP-utilizing enzyme family.</text>
</comment>
<dbReference type="InterPro" id="IPR036637">
    <property type="entry name" value="Phosphohistidine_dom_sf"/>
</dbReference>
<name>A0ABM1E1F3_PRICU</name>
<feature type="domain" description="PEP-utilising enzyme mobile" evidence="2">
    <location>
        <begin position="1154"/>
        <end position="1225"/>
    </location>
</feature>